<accession>A0A2G9V0G9</accession>
<reference evidence="1 2" key="1">
    <citation type="submission" date="2015-09" db="EMBL/GenBank/DDBJ databases">
        <title>Draft genome of the parasitic nematode Teladorsagia circumcincta isolate WARC Sus (inbred).</title>
        <authorList>
            <person name="Mitreva M."/>
        </authorList>
    </citation>
    <scope>NUCLEOTIDE SEQUENCE [LARGE SCALE GENOMIC DNA]</scope>
    <source>
        <strain evidence="1 2">S</strain>
    </source>
</reference>
<dbReference type="Proteomes" id="UP000230423">
    <property type="component" value="Unassembled WGS sequence"/>
</dbReference>
<evidence type="ECO:0000313" key="1">
    <source>
        <dbReference type="EMBL" id="PIO75999.1"/>
    </source>
</evidence>
<dbReference type="OrthoDB" id="24683at2759"/>
<proteinExistence type="predicted"/>
<protein>
    <submittedName>
        <fullName evidence="1">Uncharacterized protein</fullName>
    </submittedName>
</protein>
<name>A0A2G9V0G9_TELCI</name>
<sequence length="91" mass="10917">MFPLRLMVRRMSHLASRFTGRGDVHVVDPTVDLRYIFEDMEKLRRALEERRSDVSISEVKEKYDSWWTKYQTWKEASGLPKLQRVDSQEVV</sequence>
<organism evidence="1 2">
    <name type="scientific">Teladorsagia circumcincta</name>
    <name type="common">Brown stomach worm</name>
    <name type="synonym">Ostertagia circumcincta</name>
    <dbReference type="NCBI Taxonomy" id="45464"/>
    <lineage>
        <taxon>Eukaryota</taxon>
        <taxon>Metazoa</taxon>
        <taxon>Ecdysozoa</taxon>
        <taxon>Nematoda</taxon>
        <taxon>Chromadorea</taxon>
        <taxon>Rhabditida</taxon>
        <taxon>Rhabditina</taxon>
        <taxon>Rhabditomorpha</taxon>
        <taxon>Strongyloidea</taxon>
        <taxon>Trichostrongylidae</taxon>
        <taxon>Teladorsagia</taxon>
    </lineage>
</organism>
<keyword evidence="2" id="KW-1185">Reference proteome</keyword>
<dbReference type="EMBL" id="KZ345088">
    <property type="protein sequence ID" value="PIO75999.1"/>
    <property type="molecule type" value="Genomic_DNA"/>
</dbReference>
<evidence type="ECO:0000313" key="2">
    <source>
        <dbReference type="Proteomes" id="UP000230423"/>
    </source>
</evidence>
<dbReference type="AlphaFoldDB" id="A0A2G9V0G9"/>
<gene>
    <name evidence="1" type="ORF">TELCIR_01950</name>
</gene>